<keyword evidence="2" id="KW-1185">Reference proteome</keyword>
<accession>A0AAE0DBH0</accession>
<organism evidence="1 2">
    <name type="scientific">Colletotrichum kahawae</name>
    <name type="common">Coffee berry disease fungus</name>
    <dbReference type="NCBI Taxonomy" id="34407"/>
    <lineage>
        <taxon>Eukaryota</taxon>
        <taxon>Fungi</taxon>
        <taxon>Dikarya</taxon>
        <taxon>Ascomycota</taxon>
        <taxon>Pezizomycotina</taxon>
        <taxon>Sordariomycetes</taxon>
        <taxon>Hypocreomycetidae</taxon>
        <taxon>Glomerellales</taxon>
        <taxon>Glomerellaceae</taxon>
        <taxon>Colletotrichum</taxon>
        <taxon>Colletotrichum gloeosporioides species complex</taxon>
    </lineage>
</organism>
<proteinExistence type="predicted"/>
<dbReference type="AlphaFoldDB" id="A0AAE0DBH0"/>
<dbReference type="Proteomes" id="UP001281614">
    <property type="component" value="Unassembled WGS sequence"/>
</dbReference>
<protein>
    <submittedName>
        <fullName evidence="1">Uncharacterized protein</fullName>
    </submittedName>
</protein>
<evidence type="ECO:0000313" key="2">
    <source>
        <dbReference type="Proteomes" id="UP001281614"/>
    </source>
</evidence>
<evidence type="ECO:0000313" key="1">
    <source>
        <dbReference type="EMBL" id="KAK2774488.1"/>
    </source>
</evidence>
<reference evidence="1" key="1">
    <citation type="submission" date="2023-02" db="EMBL/GenBank/DDBJ databases">
        <title>Colletotrichum kahawae CIFC_Que2 genome sequencing and assembly.</title>
        <authorList>
            <person name="Baroncelli R."/>
        </authorList>
    </citation>
    <scope>NUCLEOTIDE SEQUENCE</scope>
    <source>
        <strain evidence="1">CIFC_Que2</strain>
    </source>
</reference>
<dbReference type="EMBL" id="VYYT01000046">
    <property type="protein sequence ID" value="KAK2774488.1"/>
    <property type="molecule type" value="Genomic_DNA"/>
</dbReference>
<comment type="caution">
    <text evidence="1">The sequence shown here is derived from an EMBL/GenBank/DDBJ whole genome shotgun (WGS) entry which is preliminary data.</text>
</comment>
<name>A0AAE0DBH0_COLKA</name>
<gene>
    <name evidence="1" type="ORF">CKAH01_03721</name>
</gene>
<sequence length="24" mass="2473">MKTCGLVILSCQSSNISCAGSTRL</sequence>